<dbReference type="PANTHER" id="PTHR33164">
    <property type="entry name" value="TRANSCRIPTIONAL REGULATOR, MARR FAMILY"/>
    <property type="match status" value="1"/>
</dbReference>
<dbReference type="InterPro" id="IPR039422">
    <property type="entry name" value="MarR/SlyA-like"/>
</dbReference>
<dbReference type="GO" id="GO:0006950">
    <property type="term" value="P:response to stress"/>
    <property type="evidence" value="ECO:0007669"/>
    <property type="project" value="TreeGrafter"/>
</dbReference>
<dbReference type="RefSeq" id="WP_207906899.1">
    <property type="nucleotide sequence ID" value="NZ_SMCS01000013.1"/>
</dbReference>
<organism evidence="2 3">
    <name type="scientific">Luteibacter rhizovicinus</name>
    <dbReference type="NCBI Taxonomy" id="242606"/>
    <lineage>
        <taxon>Bacteria</taxon>
        <taxon>Pseudomonadati</taxon>
        <taxon>Pseudomonadota</taxon>
        <taxon>Gammaproteobacteria</taxon>
        <taxon>Lysobacterales</taxon>
        <taxon>Rhodanobacteraceae</taxon>
        <taxon>Luteibacter</taxon>
    </lineage>
</organism>
<keyword evidence="3" id="KW-1185">Reference proteome</keyword>
<dbReference type="SMART" id="SM00347">
    <property type="entry name" value="HTH_MARR"/>
    <property type="match status" value="1"/>
</dbReference>
<dbReference type="AlphaFoldDB" id="A0A4V6P415"/>
<accession>A0A4V6P415</accession>
<evidence type="ECO:0000313" key="2">
    <source>
        <dbReference type="EMBL" id="TCV91179.1"/>
    </source>
</evidence>
<dbReference type="EMBL" id="SMCS01000013">
    <property type="protein sequence ID" value="TCV91179.1"/>
    <property type="molecule type" value="Genomic_DNA"/>
</dbReference>
<reference evidence="2 3" key="1">
    <citation type="submission" date="2019-03" db="EMBL/GenBank/DDBJ databases">
        <title>Above-ground endophytic microbial communities from plants in different locations in the United States.</title>
        <authorList>
            <person name="Frank C."/>
        </authorList>
    </citation>
    <scope>NUCLEOTIDE SEQUENCE [LARGE SCALE GENOMIC DNA]</scope>
    <source>
        <strain evidence="2 3">LP_13_YM</strain>
    </source>
</reference>
<dbReference type="InterPro" id="IPR036390">
    <property type="entry name" value="WH_DNA-bd_sf"/>
</dbReference>
<dbReference type="Pfam" id="PF12802">
    <property type="entry name" value="MarR_2"/>
    <property type="match status" value="1"/>
</dbReference>
<dbReference type="Proteomes" id="UP000295645">
    <property type="component" value="Unassembled WGS sequence"/>
</dbReference>
<sequence>MSEPPLSSLAGHFINRASRLLLRRGEPRLRALGISAAQLPVLGTLKDGLPRTQASLAALIQVEQPTMAQLLSRMERDGLVERTPDPADRRSSFVSLTPAAKALLPKAHKELVRGNAEALKGFTDEERDTLVSLLEKVIANLDSPS</sequence>
<dbReference type="GO" id="GO:0003677">
    <property type="term" value="F:DNA binding"/>
    <property type="evidence" value="ECO:0007669"/>
    <property type="project" value="UniProtKB-KW"/>
</dbReference>
<dbReference type="InterPro" id="IPR000835">
    <property type="entry name" value="HTH_MarR-typ"/>
</dbReference>
<proteinExistence type="predicted"/>
<dbReference type="Gene3D" id="1.10.10.10">
    <property type="entry name" value="Winged helix-like DNA-binding domain superfamily/Winged helix DNA-binding domain"/>
    <property type="match status" value="1"/>
</dbReference>
<dbReference type="PROSITE" id="PS50995">
    <property type="entry name" value="HTH_MARR_2"/>
    <property type="match status" value="1"/>
</dbReference>
<feature type="domain" description="HTH marR-type" evidence="1">
    <location>
        <begin position="7"/>
        <end position="139"/>
    </location>
</feature>
<keyword evidence="2" id="KW-0238">DNA-binding</keyword>
<evidence type="ECO:0000259" key="1">
    <source>
        <dbReference type="PROSITE" id="PS50995"/>
    </source>
</evidence>
<gene>
    <name evidence="2" type="ORF">EC912_11331</name>
</gene>
<dbReference type="InterPro" id="IPR036388">
    <property type="entry name" value="WH-like_DNA-bd_sf"/>
</dbReference>
<dbReference type="PRINTS" id="PR00598">
    <property type="entry name" value="HTHMARR"/>
</dbReference>
<dbReference type="SUPFAM" id="SSF46785">
    <property type="entry name" value="Winged helix' DNA-binding domain"/>
    <property type="match status" value="1"/>
</dbReference>
<protein>
    <submittedName>
        <fullName evidence="2">DNA-binding MarR family transcriptional regulator</fullName>
    </submittedName>
</protein>
<dbReference type="GO" id="GO:0003700">
    <property type="term" value="F:DNA-binding transcription factor activity"/>
    <property type="evidence" value="ECO:0007669"/>
    <property type="project" value="InterPro"/>
</dbReference>
<evidence type="ECO:0000313" key="3">
    <source>
        <dbReference type="Proteomes" id="UP000295645"/>
    </source>
</evidence>
<comment type="caution">
    <text evidence="2">The sequence shown here is derived from an EMBL/GenBank/DDBJ whole genome shotgun (WGS) entry which is preliminary data.</text>
</comment>
<name>A0A4V6P415_9GAMM</name>
<dbReference type="PANTHER" id="PTHR33164:SF13">
    <property type="entry name" value="4-HYDROXYPHENYLACETATE CATABOLISM PROTEIN"/>
    <property type="match status" value="1"/>
</dbReference>